<evidence type="ECO:0000313" key="3">
    <source>
        <dbReference type="Proteomes" id="UP001152484"/>
    </source>
</evidence>
<proteinExistence type="predicted"/>
<evidence type="ECO:0000256" key="1">
    <source>
        <dbReference type="SAM" id="MobiDB-lite"/>
    </source>
</evidence>
<keyword evidence="3" id="KW-1185">Reference proteome</keyword>
<organism evidence="2 3">
    <name type="scientific">Cuscuta europaea</name>
    <name type="common">European dodder</name>
    <dbReference type="NCBI Taxonomy" id="41803"/>
    <lineage>
        <taxon>Eukaryota</taxon>
        <taxon>Viridiplantae</taxon>
        <taxon>Streptophyta</taxon>
        <taxon>Embryophyta</taxon>
        <taxon>Tracheophyta</taxon>
        <taxon>Spermatophyta</taxon>
        <taxon>Magnoliopsida</taxon>
        <taxon>eudicotyledons</taxon>
        <taxon>Gunneridae</taxon>
        <taxon>Pentapetalae</taxon>
        <taxon>asterids</taxon>
        <taxon>lamiids</taxon>
        <taxon>Solanales</taxon>
        <taxon>Convolvulaceae</taxon>
        <taxon>Cuscuteae</taxon>
        <taxon>Cuscuta</taxon>
        <taxon>Cuscuta subgen. Cuscuta</taxon>
    </lineage>
</organism>
<protein>
    <submittedName>
        <fullName evidence="2">Uncharacterized protein</fullName>
    </submittedName>
</protein>
<feature type="compositionally biased region" description="Polar residues" evidence="1">
    <location>
        <begin position="77"/>
        <end position="87"/>
    </location>
</feature>
<sequence length="151" mass="17644">MQFELWTLHVRSKGSRTENAEMEDEVRPQVSDIEKNFGWLDKELAASGFTRKDQDDIEKFIEVENVDTPVSDDEGYQQKNEPATTDLKSLKLDEKEEDGQNEESKSVLKNSRIHFHLQLCWTNKESNCSRDRESTQKKMLKTGPPLELWRP</sequence>
<accession>A0A9P0ZVH0</accession>
<feature type="compositionally biased region" description="Basic and acidic residues" evidence="1">
    <location>
        <begin position="127"/>
        <end position="136"/>
    </location>
</feature>
<dbReference type="EMBL" id="CAMAPE010000061">
    <property type="protein sequence ID" value="CAH9113559.1"/>
    <property type="molecule type" value="Genomic_DNA"/>
</dbReference>
<dbReference type="Proteomes" id="UP001152484">
    <property type="component" value="Unassembled WGS sequence"/>
</dbReference>
<feature type="non-terminal residue" evidence="2">
    <location>
        <position position="151"/>
    </location>
</feature>
<feature type="region of interest" description="Disordered" evidence="1">
    <location>
        <begin position="63"/>
        <end position="108"/>
    </location>
</feature>
<gene>
    <name evidence="2" type="ORF">CEURO_LOCUS20054</name>
</gene>
<reference evidence="2" key="1">
    <citation type="submission" date="2022-07" db="EMBL/GenBank/DDBJ databases">
        <authorList>
            <person name="Macas J."/>
            <person name="Novak P."/>
            <person name="Neumann P."/>
        </authorList>
    </citation>
    <scope>NUCLEOTIDE SEQUENCE</scope>
</reference>
<dbReference type="AlphaFoldDB" id="A0A9P0ZVH0"/>
<feature type="region of interest" description="Disordered" evidence="1">
    <location>
        <begin position="126"/>
        <end position="151"/>
    </location>
</feature>
<name>A0A9P0ZVH0_CUSEU</name>
<dbReference type="OrthoDB" id="10258631at2759"/>
<comment type="caution">
    <text evidence="2">The sequence shown here is derived from an EMBL/GenBank/DDBJ whole genome shotgun (WGS) entry which is preliminary data.</text>
</comment>
<evidence type="ECO:0000313" key="2">
    <source>
        <dbReference type="EMBL" id="CAH9113559.1"/>
    </source>
</evidence>